<keyword evidence="7 10" id="KW-0067">ATP-binding</keyword>
<dbReference type="PANTHER" id="PTHR43442:SF3">
    <property type="entry name" value="GLUCONOKINASE-RELATED"/>
    <property type="match status" value="1"/>
</dbReference>
<comment type="similarity">
    <text evidence="2 10">Belongs to the gluconokinase GntK/GntV family.</text>
</comment>
<keyword evidence="8" id="KW-0311">Gluconate utilization</keyword>
<dbReference type="PANTHER" id="PTHR43442">
    <property type="entry name" value="GLUCONOKINASE-RELATED"/>
    <property type="match status" value="1"/>
</dbReference>
<dbReference type="Proteomes" id="UP000254287">
    <property type="component" value="Unassembled WGS sequence"/>
</dbReference>
<dbReference type="GO" id="GO:0005524">
    <property type="term" value="F:ATP binding"/>
    <property type="evidence" value="ECO:0007669"/>
    <property type="project" value="UniProtKB-KW"/>
</dbReference>
<reference evidence="11 12" key="1">
    <citation type="submission" date="2018-06" db="EMBL/GenBank/DDBJ databases">
        <authorList>
            <consortium name="Pathogen Informatics"/>
            <person name="Doyle S."/>
        </authorList>
    </citation>
    <scope>NUCLEOTIDE SEQUENCE [LARGE SCALE GENOMIC DNA]</scope>
    <source>
        <strain evidence="11 12">NCTC10289</strain>
    </source>
</reference>
<evidence type="ECO:0000256" key="7">
    <source>
        <dbReference type="ARBA" id="ARBA00022840"/>
    </source>
</evidence>
<protein>
    <recommendedName>
        <fullName evidence="3 10">Gluconokinase</fullName>
        <ecNumber evidence="3 10">2.7.1.12</ecNumber>
    </recommendedName>
</protein>
<dbReference type="InterPro" id="IPR031322">
    <property type="entry name" value="Shikimate/glucono_kinase"/>
</dbReference>
<dbReference type="SUPFAM" id="SSF52540">
    <property type="entry name" value="P-loop containing nucleoside triphosphate hydrolases"/>
    <property type="match status" value="1"/>
</dbReference>
<evidence type="ECO:0000256" key="3">
    <source>
        <dbReference type="ARBA" id="ARBA00012054"/>
    </source>
</evidence>
<evidence type="ECO:0000256" key="9">
    <source>
        <dbReference type="ARBA" id="ARBA00048090"/>
    </source>
</evidence>
<name>A0A376CU10_9CORY</name>
<dbReference type="CDD" id="cd02021">
    <property type="entry name" value="GntK"/>
    <property type="match status" value="1"/>
</dbReference>
<keyword evidence="4 10" id="KW-0808">Transferase</keyword>
<dbReference type="GO" id="GO:0019521">
    <property type="term" value="P:D-gluconate metabolic process"/>
    <property type="evidence" value="ECO:0007669"/>
    <property type="project" value="UniProtKB-KW"/>
</dbReference>
<dbReference type="InterPro" id="IPR027417">
    <property type="entry name" value="P-loop_NTPase"/>
</dbReference>
<evidence type="ECO:0000256" key="1">
    <source>
        <dbReference type="ARBA" id="ARBA00004761"/>
    </source>
</evidence>
<evidence type="ECO:0000256" key="10">
    <source>
        <dbReference type="RuleBase" id="RU363066"/>
    </source>
</evidence>
<organism evidence="11 12">
    <name type="scientific">Corynebacterium minutissimum</name>
    <dbReference type="NCBI Taxonomy" id="38301"/>
    <lineage>
        <taxon>Bacteria</taxon>
        <taxon>Bacillati</taxon>
        <taxon>Actinomycetota</taxon>
        <taxon>Actinomycetes</taxon>
        <taxon>Mycobacteriales</taxon>
        <taxon>Corynebacteriaceae</taxon>
        <taxon>Corynebacterium</taxon>
    </lineage>
</organism>
<dbReference type="NCBIfam" id="TIGR01313">
    <property type="entry name" value="therm_gnt_kin"/>
    <property type="match status" value="1"/>
</dbReference>
<evidence type="ECO:0000256" key="2">
    <source>
        <dbReference type="ARBA" id="ARBA00008420"/>
    </source>
</evidence>
<evidence type="ECO:0000256" key="8">
    <source>
        <dbReference type="ARBA" id="ARBA00023064"/>
    </source>
</evidence>
<proteinExistence type="inferred from homology"/>
<dbReference type="Gene3D" id="3.40.50.300">
    <property type="entry name" value="P-loop containing nucleotide triphosphate hydrolases"/>
    <property type="match status" value="1"/>
</dbReference>
<dbReference type="EC" id="2.7.1.12" evidence="3 10"/>
<dbReference type="EMBL" id="UFXP01000001">
    <property type="protein sequence ID" value="STC75353.1"/>
    <property type="molecule type" value="Genomic_DNA"/>
</dbReference>
<keyword evidence="6 10" id="KW-0418">Kinase</keyword>
<comment type="pathway">
    <text evidence="1">Carbohydrate acid metabolism.</text>
</comment>
<dbReference type="Pfam" id="PF01202">
    <property type="entry name" value="SKI"/>
    <property type="match status" value="1"/>
</dbReference>
<sequence length="163" mass="17833">MRKHVVVMGVSSCGKSTVGELLAQRTGLPFRDGDDMHPAANIEKMASGQALNDLDRQPWLESIGRFLAEHENGAIVGCSALKHSYREIIRAAAPDTVFVHLHGSYELLKERMSHRVGHFMPVSLLDSQFETLEDLRPEEAGLVLDVSAAPEDLAAAAAEYLRA</sequence>
<comment type="catalytic activity">
    <reaction evidence="9 10">
        <text>D-gluconate + ATP = 6-phospho-D-gluconate + ADP + H(+)</text>
        <dbReference type="Rhea" id="RHEA:19433"/>
        <dbReference type="ChEBI" id="CHEBI:15378"/>
        <dbReference type="ChEBI" id="CHEBI:18391"/>
        <dbReference type="ChEBI" id="CHEBI:30616"/>
        <dbReference type="ChEBI" id="CHEBI:58759"/>
        <dbReference type="ChEBI" id="CHEBI:456216"/>
        <dbReference type="EC" id="2.7.1.12"/>
    </reaction>
</comment>
<evidence type="ECO:0000313" key="11">
    <source>
        <dbReference type="EMBL" id="STC75353.1"/>
    </source>
</evidence>
<dbReference type="AlphaFoldDB" id="A0A376CU10"/>
<dbReference type="FunFam" id="3.40.50.300:FF:000522">
    <property type="entry name" value="Gluconokinase"/>
    <property type="match status" value="1"/>
</dbReference>
<dbReference type="GO" id="GO:0046316">
    <property type="term" value="F:gluconokinase activity"/>
    <property type="evidence" value="ECO:0007669"/>
    <property type="project" value="UniProtKB-EC"/>
</dbReference>
<evidence type="ECO:0000313" key="12">
    <source>
        <dbReference type="Proteomes" id="UP000254287"/>
    </source>
</evidence>
<dbReference type="RefSeq" id="WP_115021317.1">
    <property type="nucleotide sequence ID" value="NZ_CP069533.1"/>
</dbReference>
<dbReference type="GO" id="GO:0005737">
    <property type="term" value="C:cytoplasm"/>
    <property type="evidence" value="ECO:0007669"/>
    <property type="project" value="TreeGrafter"/>
</dbReference>
<accession>A0A376CU10</accession>
<dbReference type="InterPro" id="IPR006001">
    <property type="entry name" value="Therm_gnt_kin"/>
</dbReference>
<evidence type="ECO:0000256" key="6">
    <source>
        <dbReference type="ARBA" id="ARBA00022777"/>
    </source>
</evidence>
<evidence type="ECO:0000256" key="4">
    <source>
        <dbReference type="ARBA" id="ARBA00022679"/>
    </source>
</evidence>
<evidence type="ECO:0000256" key="5">
    <source>
        <dbReference type="ARBA" id="ARBA00022741"/>
    </source>
</evidence>
<keyword evidence="5 10" id="KW-0547">Nucleotide-binding</keyword>
<gene>
    <name evidence="11" type="primary">gntK</name>
    <name evidence="11" type="ORF">NCTC10289_00656</name>
</gene>